<keyword evidence="3" id="KW-1185">Reference proteome</keyword>
<proteinExistence type="predicted"/>
<dbReference type="EMBL" id="JASPKZ010010660">
    <property type="protein sequence ID" value="KAJ9574006.1"/>
    <property type="molecule type" value="Genomic_DNA"/>
</dbReference>
<protein>
    <submittedName>
        <fullName evidence="2">Uncharacterized protein</fullName>
    </submittedName>
</protein>
<name>A0AAD7Z580_DIPPU</name>
<accession>A0AAD7Z580</accession>
<feature type="compositionally biased region" description="Basic and acidic residues" evidence="1">
    <location>
        <begin position="60"/>
        <end position="72"/>
    </location>
</feature>
<reference evidence="2" key="1">
    <citation type="journal article" date="2023" name="IScience">
        <title>Live-bearing cockroach genome reveals convergent evolutionary mechanisms linked to viviparity in insects and beyond.</title>
        <authorList>
            <person name="Fouks B."/>
            <person name="Harrison M.C."/>
            <person name="Mikhailova A.A."/>
            <person name="Marchal E."/>
            <person name="English S."/>
            <person name="Carruthers M."/>
            <person name="Jennings E.C."/>
            <person name="Chiamaka E.L."/>
            <person name="Frigard R.A."/>
            <person name="Pippel M."/>
            <person name="Attardo G.M."/>
            <person name="Benoit J.B."/>
            <person name="Bornberg-Bauer E."/>
            <person name="Tobe S.S."/>
        </authorList>
    </citation>
    <scope>NUCLEOTIDE SEQUENCE</scope>
    <source>
        <strain evidence="2">Stay&amp;Tobe</strain>
    </source>
</reference>
<gene>
    <name evidence="2" type="ORF">L9F63_008603</name>
</gene>
<feature type="non-terminal residue" evidence="2">
    <location>
        <position position="72"/>
    </location>
</feature>
<feature type="non-terminal residue" evidence="2">
    <location>
        <position position="1"/>
    </location>
</feature>
<evidence type="ECO:0000313" key="2">
    <source>
        <dbReference type="EMBL" id="KAJ9574006.1"/>
    </source>
</evidence>
<feature type="region of interest" description="Disordered" evidence="1">
    <location>
        <begin position="53"/>
        <end position="72"/>
    </location>
</feature>
<comment type="caution">
    <text evidence="2">The sequence shown here is derived from an EMBL/GenBank/DDBJ whole genome shotgun (WGS) entry which is preliminary data.</text>
</comment>
<organism evidence="2 3">
    <name type="scientific">Diploptera punctata</name>
    <name type="common">Pacific beetle cockroach</name>
    <dbReference type="NCBI Taxonomy" id="6984"/>
    <lineage>
        <taxon>Eukaryota</taxon>
        <taxon>Metazoa</taxon>
        <taxon>Ecdysozoa</taxon>
        <taxon>Arthropoda</taxon>
        <taxon>Hexapoda</taxon>
        <taxon>Insecta</taxon>
        <taxon>Pterygota</taxon>
        <taxon>Neoptera</taxon>
        <taxon>Polyneoptera</taxon>
        <taxon>Dictyoptera</taxon>
        <taxon>Blattodea</taxon>
        <taxon>Blaberoidea</taxon>
        <taxon>Blaberidae</taxon>
        <taxon>Diplopterinae</taxon>
        <taxon>Diploptera</taxon>
    </lineage>
</organism>
<evidence type="ECO:0000256" key="1">
    <source>
        <dbReference type="SAM" id="MobiDB-lite"/>
    </source>
</evidence>
<dbReference type="AlphaFoldDB" id="A0AAD7Z580"/>
<evidence type="ECO:0000313" key="3">
    <source>
        <dbReference type="Proteomes" id="UP001233999"/>
    </source>
</evidence>
<reference evidence="2" key="2">
    <citation type="submission" date="2023-05" db="EMBL/GenBank/DDBJ databases">
        <authorList>
            <person name="Fouks B."/>
        </authorList>
    </citation>
    <scope>NUCLEOTIDE SEQUENCE</scope>
    <source>
        <strain evidence="2">Stay&amp;Tobe</strain>
        <tissue evidence="2">Testes</tissue>
    </source>
</reference>
<dbReference type="Proteomes" id="UP001233999">
    <property type="component" value="Unassembled WGS sequence"/>
</dbReference>
<sequence length="72" mass="8505">GECFNMIIILRHLTFNIRRKHPFTNTWSNANGKSQIANMLHRKVSPAISCIHRKQQRPGFDSREKPNMPRNY</sequence>